<reference evidence="2" key="1">
    <citation type="submission" date="2010-07" db="EMBL/GenBank/DDBJ databases">
        <authorList>
            <person name="Carlson J."/>
            <person name="Booth B."/>
            <person name="Frise E."/>
            <person name="Sandler J."/>
            <person name="Wan K."/>
            <person name="Yu C."/>
            <person name="Celniker S."/>
        </authorList>
    </citation>
    <scope>NUCLEOTIDE SEQUENCE</scope>
</reference>
<evidence type="ECO:0000313" key="2">
    <source>
        <dbReference type="EMBL" id="ACV91670.1"/>
    </source>
</evidence>
<sequence>MLASSFSTLSFCLATPVQGSVLQSSFNGVFSLLFTQPELSSTYRLTRWLAASLAQFKLSFRIPSLYTASSWLARVSAAQLMTMSQARPVVGCGAKAALHEAAFIRFALQNSTRSLSKTRVCSSFSHAICGGVLSASRISCASSLSSR</sequence>
<name>C8VV86_DROME</name>
<feature type="chain" id="PRO_5002993232" evidence="1">
    <location>
        <begin position="20"/>
        <end position="147"/>
    </location>
</feature>
<evidence type="ECO:0000256" key="1">
    <source>
        <dbReference type="SAM" id="SignalP"/>
    </source>
</evidence>
<feature type="signal peptide" evidence="1">
    <location>
        <begin position="1"/>
        <end position="19"/>
    </location>
</feature>
<dbReference type="AlphaFoldDB" id="C8VV86"/>
<accession>C8VV86</accession>
<keyword evidence="1" id="KW-0732">Signal</keyword>
<protein>
    <submittedName>
        <fullName evidence="2">MIP08329p</fullName>
    </submittedName>
</protein>
<proteinExistence type="evidence at transcript level"/>
<organism evidence="2">
    <name type="scientific">Drosophila melanogaster</name>
    <name type="common">Fruit fly</name>
    <dbReference type="NCBI Taxonomy" id="7227"/>
    <lineage>
        <taxon>Eukaryota</taxon>
        <taxon>Metazoa</taxon>
        <taxon>Ecdysozoa</taxon>
        <taxon>Arthropoda</taxon>
        <taxon>Hexapoda</taxon>
        <taxon>Insecta</taxon>
        <taxon>Pterygota</taxon>
        <taxon>Neoptera</taxon>
        <taxon>Endopterygota</taxon>
        <taxon>Diptera</taxon>
        <taxon>Brachycera</taxon>
        <taxon>Muscomorpha</taxon>
        <taxon>Ephydroidea</taxon>
        <taxon>Drosophilidae</taxon>
        <taxon>Drosophila</taxon>
        <taxon>Sophophora</taxon>
    </lineage>
</organism>
<gene>
    <name evidence="2" type="primary">CG5854-RA</name>
</gene>
<dbReference type="EMBL" id="BT099832">
    <property type="protein sequence ID" value="ACV91670.1"/>
    <property type="molecule type" value="mRNA"/>
</dbReference>